<sequence>MTWKRRAALRAACRTPSNLFVGGAVSSDQRDRVKSAGRKLGIQIVDIWSGVSSKKRSGCVRNFCFSVSSRVSFSPTPRASCAGSSMTFPTCPMRIPCGSWPRCSSGQPSERPSRLKALYPPFSRRSRI</sequence>
<evidence type="ECO:0000313" key="3">
    <source>
        <dbReference type="Proteomes" id="UP001589575"/>
    </source>
</evidence>
<gene>
    <name evidence="2" type="ORF">ACFFX0_33255</name>
</gene>
<feature type="region of interest" description="Disordered" evidence="1">
    <location>
        <begin position="103"/>
        <end position="128"/>
    </location>
</feature>
<name>A0ABV5G9X3_9MICC</name>
<evidence type="ECO:0000313" key="2">
    <source>
        <dbReference type="EMBL" id="MFB9075761.1"/>
    </source>
</evidence>
<accession>A0ABV5G9X3</accession>
<comment type="caution">
    <text evidence="2">The sequence shown here is derived from an EMBL/GenBank/DDBJ whole genome shotgun (WGS) entry which is preliminary data.</text>
</comment>
<keyword evidence="3" id="KW-1185">Reference proteome</keyword>
<proteinExistence type="predicted"/>
<reference evidence="2 3" key="1">
    <citation type="submission" date="2024-09" db="EMBL/GenBank/DDBJ databases">
        <authorList>
            <person name="Sun Q."/>
            <person name="Mori K."/>
        </authorList>
    </citation>
    <scope>NUCLEOTIDE SEQUENCE [LARGE SCALE GENOMIC DNA]</scope>
    <source>
        <strain evidence="2 3">CCM 7609</strain>
    </source>
</reference>
<protein>
    <submittedName>
        <fullName evidence="2">Uncharacterized protein</fullName>
    </submittedName>
</protein>
<dbReference type="EMBL" id="JBHMFI010000028">
    <property type="protein sequence ID" value="MFB9075761.1"/>
    <property type="molecule type" value="Genomic_DNA"/>
</dbReference>
<organism evidence="2 3">
    <name type="scientific">Citricoccus parietis</name>
    <dbReference type="NCBI Taxonomy" id="592307"/>
    <lineage>
        <taxon>Bacteria</taxon>
        <taxon>Bacillati</taxon>
        <taxon>Actinomycetota</taxon>
        <taxon>Actinomycetes</taxon>
        <taxon>Micrococcales</taxon>
        <taxon>Micrococcaceae</taxon>
        <taxon>Citricoccus</taxon>
    </lineage>
</organism>
<dbReference type="Proteomes" id="UP001589575">
    <property type="component" value="Unassembled WGS sequence"/>
</dbReference>
<evidence type="ECO:0000256" key="1">
    <source>
        <dbReference type="SAM" id="MobiDB-lite"/>
    </source>
</evidence>